<dbReference type="EMBL" id="WSZM01000434">
    <property type="protein sequence ID" value="KAF4033195.1"/>
    <property type="molecule type" value="Genomic_DNA"/>
</dbReference>
<evidence type="ECO:0000256" key="1">
    <source>
        <dbReference type="SAM" id="MobiDB-lite"/>
    </source>
</evidence>
<organism evidence="2 4">
    <name type="scientific">Phytophthora infestans</name>
    <name type="common">Potato late blight agent</name>
    <name type="synonym">Botrytis infestans</name>
    <dbReference type="NCBI Taxonomy" id="4787"/>
    <lineage>
        <taxon>Eukaryota</taxon>
        <taxon>Sar</taxon>
        <taxon>Stramenopiles</taxon>
        <taxon>Oomycota</taxon>
        <taxon>Peronosporomycetes</taxon>
        <taxon>Peronosporales</taxon>
        <taxon>Peronosporaceae</taxon>
        <taxon>Phytophthora</taxon>
    </lineage>
</organism>
<evidence type="ECO:0000313" key="4">
    <source>
        <dbReference type="Proteomes" id="UP000602510"/>
    </source>
</evidence>
<dbReference type="EMBL" id="JAACNO010001764">
    <property type="protein sequence ID" value="KAF4137724.1"/>
    <property type="molecule type" value="Genomic_DNA"/>
</dbReference>
<proteinExistence type="predicted"/>
<feature type="region of interest" description="Disordered" evidence="1">
    <location>
        <begin position="1"/>
        <end position="21"/>
    </location>
</feature>
<dbReference type="Proteomes" id="UP000602510">
    <property type="component" value="Unassembled WGS sequence"/>
</dbReference>
<keyword evidence="4" id="KW-1185">Reference proteome</keyword>
<evidence type="ECO:0000313" key="2">
    <source>
        <dbReference type="EMBL" id="KAF4033195.1"/>
    </source>
</evidence>
<sequence>MGLLQITPLPPSKRSPQSLCSAARPAGYEAHRGLCEIHTVNMLAGSLAHRVFIRVRTGVSIMELHTPLESIGQRILVGKAAISQAAAIRAVLHAVQCQMLPRAEG</sequence>
<accession>A0A833SVU9</accession>
<dbReference type="AlphaFoldDB" id="A0A833SVU9"/>
<reference evidence="2" key="1">
    <citation type="submission" date="2020-04" db="EMBL/GenBank/DDBJ databases">
        <title>Hybrid Assembly of Korean Phytophthora infestans isolates.</title>
        <authorList>
            <person name="Prokchorchik M."/>
            <person name="Lee Y."/>
            <person name="Seo J."/>
            <person name="Cho J.-H."/>
            <person name="Park Y.-E."/>
            <person name="Jang D.-C."/>
            <person name="Im J.-S."/>
            <person name="Choi J.-G."/>
            <person name="Park H.-J."/>
            <person name="Lee G.-B."/>
            <person name="Lee Y.-G."/>
            <person name="Hong S.-Y."/>
            <person name="Cho K."/>
            <person name="Sohn K.H."/>
        </authorList>
    </citation>
    <scope>NUCLEOTIDE SEQUENCE</scope>
    <source>
        <strain evidence="2">KR_1_A1</strain>
        <strain evidence="3">KR_2_A2</strain>
    </source>
</reference>
<name>A0A833SVU9_PHYIN</name>
<protein>
    <submittedName>
        <fullName evidence="2">Uncharacterized protein</fullName>
    </submittedName>
</protein>
<dbReference type="Proteomes" id="UP000704712">
    <property type="component" value="Unassembled WGS sequence"/>
</dbReference>
<gene>
    <name evidence="2" type="ORF">GN244_ATG14892</name>
    <name evidence="3" type="ORF">GN958_ATG13125</name>
</gene>
<evidence type="ECO:0000313" key="3">
    <source>
        <dbReference type="EMBL" id="KAF4137724.1"/>
    </source>
</evidence>
<comment type="caution">
    <text evidence="2">The sequence shown here is derived from an EMBL/GenBank/DDBJ whole genome shotgun (WGS) entry which is preliminary data.</text>
</comment>